<keyword evidence="1" id="KW-0472">Membrane</keyword>
<reference evidence="3 4" key="1">
    <citation type="submission" date="2019-03" db="EMBL/GenBank/DDBJ databases">
        <authorList>
            <person name="Gaulin E."/>
            <person name="Dumas B."/>
        </authorList>
    </citation>
    <scope>NUCLEOTIDE SEQUENCE [LARGE SCALE GENOMIC DNA]</scope>
    <source>
        <strain evidence="3">CBS 568.67</strain>
    </source>
</reference>
<name>A0A485KAZ7_9STRA</name>
<protein>
    <submittedName>
        <fullName evidence="3">Aste57867_2290 protein</fullName>
    </submittedName>
</protein>
<evidence type="ECO:0000256" key="1">
    <source>
        <dbReference type="SAM" id="Phobius"/>
    </source>
</evidence>
<dbReference type="Proteomes" id="UP000332933">
    <property type="component" value="Unassembled WGS sequence"/>
</dbReference>
<sequence length="66" mass="7409">MSDMVGFAWMWVTALVCLVLCAYFILKKKPAEPLAPVYVAQEVFVAQEVYVAQPVYEEVNTPAKIV</sequence>
<keyword evidence="1" id="KW-0812">Transmembrane</keyword>
<dbReference type="AlphaFoldDB" id="A0A485KAZ7"/>
<organism evidence="3 4">
    <name type="scientific">Aphanomyces stellatus</name>
    <dbReference type="NCBI Taxonomy" id="120398"/>
    <lineage>
        <taxon>Eukaryota</taxon>
        <taxon>Sar</taxon>
        <taxon>Stramenopiles</taxon>
        <taxon>Oomycota</taxon>
        <taxon>Saprolegniomycetes</taxon>
        <taxon>Saprolegniales</taxon>
        <taxon>Verrucalvaceae</taxon>
        <taxon>Aphanomyces</taxon>
    </lineage>
</organism>
<proteinExistence type="predicted"/>
<reference evidence="2" key="2">
    <citation type="submission" date="2019-06" db="EMBL/GenBank/DDBJ databases">
        <title>Genomics analysis of Aphanomyces spp. identifies a new class of oomycete effector associated with host adaptation.</title>
        <authorList>
            <person name="Gaulin E."/>
        </authorList>
    </citation>
    <scope>NUCLEOTIDE SEQUENCE</scope>
    <source>
        <strain evidence="2">CBS 578.67</strain>
    </source>
</reference>
<feature type="transmembrane region" description="Helical" evidence="1">
    <location>
        <begin position="6"/>
        <end position="26"/>
    </location>
</feature>
<keyword evidence="4" id="KW-1185">Reference proteome</keyword>
<evidence type="ECO:0000313" key="2">
    <source>
        <dbReference type="EMBL" id="KAF0717437.1"/>
    </source>
</evidence>
<evidence type="ECO:0000313" key="4">
    <source>
        <dbReference type="Proteomes" id="UP000332933"/>
    </source>
</evidence>
<gene>
    <name evidence="3" type="primary">Aste57867_2290</name>
    <name evidence="2" type="ORF">As57867_002285</name>
    <name evidence="3" type="ORF">ASTE57867_2290</name>
</gene>
<accession>A0A485KAZ7</accession>
<evidence type="ECO:0000313" key="3">
    <source>
        <dbReference type="EMBL" id="VFT79493.1"/>
    </source>
</evidence>
<keyword evidence="1" id="KW-1133">Transmembrane helix</keyword>
<dbReference type="EMBL" id="CAADRA010000250">
    <property type="protein sequence ID" value="VFT79493.1"/>
    <property type="molecule type" value="Genomic_DNA"/>
</dbReference>
<dbReference type="EMBL" id="VJMH01000250">
    <property type="protein sequence ID" value="KAF0717437.1"/>
    <property type="molecule type" value="Genomic_DNA"/>
</dbReference>